<protein>
    <submittedName>
        <fullName evidence="2">Uncharacterized protein</fullName>
    </submittedName>
</protein>
<evidence type="ECO:0000313" key="3">
    <source>
        <dbReference type="Proteomes" id="UP000721954"/>
    </source>
</evidence>
<reference evidence="2 3" key="1">
    <citation type="submission" date="2021-02" db="EMBL/GenBank/DDBJ databases">
        <title>Streptomyces spirodelae sp. nov., isolated from duckweed.</title>
        <authorList>
            <person name="Saimee Y."/>
            <person name="Duangmal K."/>
        </authorList>
    </citation>
    <scope>NUCLEOTIDE SEQUENCE [LARGE SCALE GENOMIC DNA]</scope>
    <source>
        <strain evidence="2 3">DSM 42105</strain>
    </source>
</reference>
<sequence>MAQPPLFRAIAHLERRMGVRLLDAPADRRTSPAPARSSLAESRKALDAVTASVRRAQRAGRTDPQLTLARKPNGDAGLLESILRHYRHNPADPGPAGRAPRTHRLADRAALTLADLTGEQLPRRP</sequence>
<evidence type="ECO:0000313" key="2">
    <source>
        <dbReference type="EMBL" id="MBO8199236.1"/>
    </source>
</evidence>
<evidence type="ECO:0000256" key="1">
    <source>
        <dbReference type="SAM" id="MobiDB-lite"/>
    </source>
</evidence>
<organism evidence="2 3">
    <name type="scientific">Streptomyces smyrnaeus</name>
    <dbReference type="NCBI Taxonomy" id="1387713"/>
    <lineage>
        <taxon>Bacteria</taxon>
        <taxon>Bacillati</taxon>
        <taxon>Actinomycetota</taxon>
        <taxon>Actinomycetes</taxon>
        <taxon>Kitasatosporales</taxon>
        <taxon>Streptomycetaceae</taxon>
        <taxon>Streptomyces</taxon>
    </lineage>
</organism>
<dbReference type="GeneID" id="96264089"/>
<dbReference type="EMBL" id="JAFFZM010000007">
    <property type="protein sequence ID" value="MBO8199236.1"/>
    <property type="molecule type" value="Genomic_DNA"/>
</dbReference>
<accession>A0ABS3XVZ3</accession>
<keyword evidence="3" id="KW-1185">Reference proteome</keyword>
<name>A0ABS3XVZ3_9ACTN</name>
<proteinExistence type="predicted"/>
<comment type="caution">
    <text evidence="2">The sequence shown here is derived from an EMBL/GenBank/DDBJ whole genome shotgun (WGS) entry which is preliminary data.</text>
</comment>
<dbReference type="RefSeq" id="WP_209210984.1">
    <property type="nucleotide sequence ID" value="NZ_JAFFZM010000007.1"/>
</dbReference>
<dbReference type="Proteomes" id="UP000721954">
    <property type="component" value="Unassembled WGS sequence"/>
</dbReference>
<gene>
    <name evidence="2" type="ORF">JW613_13115</name>
</gene>
<feature type="region of interest" description="Disordered" evidence="1">
    <location>
        <begin position="23"/>
        <end position="43"/>
    </location>
</feature>
<feature type="region of interest" description="Disordered" evidence="1">
    <location>
        <begin position="54"/>
        <end position="73"/>
    </location>
</feature>